<reference evidence="1" key="1">
    <citation type="submission" date="2021-03" db="EMBL/GenBank/DDBJ databases">
        <authorList>
            <person name="Li Z."/>
            <person name="Yang C."/>
        </authorList>
    </citation>
    <scope>NUCLEOTIDE SEQUENCE</scope>
    <source>
        <strain evidence="1">Dzin_1.0</strain>
        <tissue evidence="1">Leaf</tissue>
    </source>
</reference>
<reference evidence="1" key="2">
    <citation type="journal article" date="2022" name="Hortic Res">
        <title>The genome of Dioscorea zingiberensis sheds light on the biosynthesis, origin and evolution of the medicinally important diosgenin saponins.</title>
        <authorList>
            <person name="Li Y."/>
            <person name="Tan C."/>
            <person name="Li Z."/>
            <person name="Guo J."/>
            <person name="Li S."/>
            <person name="Chen X."/>
            <person name="Wang C."/>
            <person name="Dai X."/>
            <person name="Yang H."/>
            <person name="Song W."/>
            <person name="Hou L."/>
            <person name="Xu J."/>
            <person name="Tong Z."/>
            <person name="Xu A."/>
            <person name="Yuan X."/>
            <person name="Wang W."/>
            <person name="Yang Q."/>
            <person name="Chen L."/>
            <person name="Sun Z."/>
            <person name="Wang K."/>
            <person name="Pan B."/>
            <person name="Chen J."/>
            <person name="Bao Y."/>
            <person name="Liu F."/>
            <person name="Qi X."/>
            <person name="Gang D.R."/>
            <person name="Wen J."/>
            <person name="Li J."/>
        </authorList>
    </citation>
    <scope>NUCLEOTIDE SEQUENCE</scope>
    <source>
        <strain evidence="1">Dzin_1.0</strain>
    </source>
</reference>
<dbReference type="Proteomes" id="UP001085076">
    <property type="component" value="Miscellaneous, Linkage group lg05"/>
</dbReference>
<sequence>MFVSFGQGSYYQNHCAINWYRRGRKWNKTAIPVLIGTKFDVFVQLPLEMQWTVVNEQYTWPKTVVKKWLNIRTKPDELNCEKHRLDLENLTLYTHPFKTFQLFLFPNIFASFNDSFIHVTNLSGRETLVRITDHALLPQDVQLEDLQPSFIVMNLLNFSPRQQHVKCLSDARFFFDDRHIREQHHKTILSRHLVISVDILCYKPVVWSISRTGKFVAI</sequence>
<evidence type="ECO:0000313" key="2">
    <source>
        <dbReference type="Proteomes" id="UP001085076"/>
    </source>
</evidence>
<proteinExistence type="predicted"/>
<organism evidence="1 2">
    <name type="scientific">Dioscorea zingiberensis</name>
    <dbReference type="NCBI Taxonomy" id="325984"/>
    <lineage>
        <taxon>Eukaryota</taxon>
        <taxon>Viridiplantae</taxon>
        <taxon>Streptophyta</taxon>
        <taxon>Embryophyta</taxon>
        <taxon>Tracheophyta</taxon>
        <taxon>Spermatophyta</taxon>
        <taxon>Magnoliopsida</taxon>
        <taxon>Liliopsida</taxon>
        <taxon>Dioscoreales</taxon>
        <taxon>Dioscoreaceae</taxon>
        <taxon>Dioscorea</taxon>
    </lineage>
</organism>
<protein>
    <submittedName>
        <fullName evidence="1">Uncharacterized protein</fullName>
    </submittedName>
</protein>
<dbReference type="EMBL" id="JAGGNH010000005">
    <property type="protein sequence ID" value="KAJ0973045.1"/>
    <property type="molecule type" value="Genomic_DNA"/>
</dbReference>
<comment type="caution">
    <text evidence="1">The sequence shown here is derived from an EMBL/GenBank/DDBJ whole genome shotgun (WGS) entry which is preliminary data.</text>
</comment>
<dbReference type="OrthoDB" id="6585768at2759"/>
<keyword evidence="2" id="KW-1185">Reference proteome</keyword>
<gene>
    <name evidence="1" type="ORF">J5N97_021004</name>
</gene>
<accession>A0A9D5CJ38</accession>
<name>A0A9D5CJ38_9LILI</name>
<dbReference type="AlphaFoldDB" id="A0A9D5CJ38"/>
<evidence type="ECO:0000313" key="1">
    <source>
        <dbReference type="EMBL" id="KAJ0973045.1"/>
    </source>
</evidence>